<feature type="chain" id="PRO_5046502243" evidence="1">
    <location>
        <begin position="20"/>
        <end position="952"/>
    </location>
</feature>
<evidence type="ECO:0000256" key="1">
    <source>
        <dbReference type="SAM" id="SignalP"/>
    </source>
</evidence>
<evidence type="ECO:0000313" key="2">
    <source>
        <dbReference type="EMBL" id="MBL0743103.1"/>
    </source>
</evidence>
<protein>
    <submittedName>
        <fullName evidence="2">Carboxypeptidase-like regulatory domain-containing protein</fullName>
    </submittedName>
</protein>
<reference evidence="2 3" key="1">
    <citation type="submission" date="2021-01" db="EMBL/GenBank/DDBJ databases">
        <title>Chryseolinea sp. Jin1 Genome sequencing and assembly.</title>
        <authorList>
            <person name="Kim I."/>
        </authorList>
    </citation>
    <scope>NUCLEOTIDE SEQUENCE [LARGE SCALE GENOMIC DNA]</scope>
    <source>
        <strain evidence="2 3">Jin1</strain>
    </source>
</reference>
<name>A0ABS1KUD8_9BACT</name>
<proteinExistence type="predicted"/>
<dbReference type="SUPFAM" id="SSF56935">
    <property type="entry name" value="Porins"/>
    <property type="match status" value="1"/>
</dbReference>
<dbReference type="SUPFAM" id="SSF49464">
    <property type="entry name" value="Carboxypeptidase regulatory domain-like"/>
    <property type="match status" value="1"/>
</dbReference>
<feature type="signal peptide" evidence="1">
    <location>
        <begin position="1"/>
        <end position="19"/>
    </location>
</feature>
<sequence>MLRTFTLLLFLLASWQAHSQTRTISGTLHDTDGSPLPGVNVIIKGTQTGTVTNADGYYSIQAPVGSTLVFAFIGMQTREVVVSPENFKTPPRIPAQKRIEKPQPSLYAMLFKDSTTLNTPGVTVLSDKTPSYTNRANVAPERIKAIRRVGQHYTVVANDPNPVGGISGQFTNTVSFETINKLPSLQNVYAQGRPQGGSAQWQGPDNNEIFSWGPLLRTLEYDGSVYPYDRQGRLVTAGTGSGASAAAYDASVFRTAISTSTELQLTVPSFKKGNISVSLENRNRQGILPNAHYTRQNASLSLRNVQLCDRTKLQGLFSYNHSSGRLMNRGANLATIVGSIYRTPPTFDNANGLQRNAALHSTEAYRLADGSVRSHAPELVDNPYDLLSNFPDREKQNRLLANLNLQRTEKPFGYLASASIEKQQNDIVHGFPIGYAGFADGRITHRVDDQTLLSAMVSPTYKHPSHDLKVNASYVVNAEFRKLNRTDGTRFREGDYSLEAAGMRTQMQQTPSRTSHELSVNLQERYEDFILLKLANRSYFSNTAPADSYTNFFPTASLSVDLANKLYIDQVDLLRPYVSLSRTLHEAPLIYNNWSYLSTRQTLQAYNTFNESTELFFPSGLAPETTRKLETGVRLDAFRYFSFEFSYFNFQTDNFVSPIYRNGHFALGNAASISNTGASVALAFNSSNWNQTYWGVDLKWSTYNNVVDALATTDPFIALAGFESVASVLAPGKPVGALYGTTFQRNENGDMIIGADGFPLVDNTLKMIGNPQPDWVLGFTSFLNIHQFKISTTLDFKHGGQAWNGTARMLDYLGKSATTAELRNTSAYVFEGVNEQGQVNTQSVNFADPSQPVASNRWVRYGWAGVGEEYIQNASWFRMSELSLSYATPRVNQRQFIKEARFSLVGRNLFLVTPYEGVDPSSTLFGYATGSGLDLFNTPSTRSFSAIVTLLF</sequence>
<dbReference type="Gene3D" id="2.60.40.1120">
    <property type="entry name" value="Carboxypeptidase-like, regulatory domain"/>
    <property type="match status" value="1"/>
</dbReference>
<dbReference type="Pfam" id="PF13715">
    <property type="entry name" value="CarbopepD_reg_2"/>
    <property type="match status" value="1"/>
</dbReference>
<comment type="caution">
    <text evidence="2">The sequence shown here is derived from an EMBL/GenBank/DDBJ whole genome shotgun (WGS) entry which is preliminary data.</text>
</comment>
<dbReference type="Proteomes" id="UP000613030">
    <property type="component" value="Unassembled WGS sequence"/>
</dbReference>
<dbReference type="EMBL" id="JAERRB010000006">
    <property type="protein sequence ID" value="MBL0743103.1"/>
    <property type="molecule type" value="Genomic_DNA"/>
</dbReference>
<gene>
    <name evidence="2" type="ORF">JI741_17870</name>
</gene>
<keyword evidence="1" id="KW-0732">Signal</keyword>
<accession>A0ABS1KUD8</accession>
<evidence type="ECO:0000313" key="3">
    <source>
        <dbReference type="Proteomes" id="UP000613030"/>
    </source>
</evidence>
<dbReference type="RefSeq" id="WP_202012118.1">
    <property type="nucleotide sequence ID" value="NZ_JAERRB010000006.1"/>
</dbReference>
<dbReference type="InterPro" id="IPR008969">
    <property type="entry name" value="CarboxyPept-like_regulatory"/>
</dbReference>
<organism evidence="2 3">
    <name type="scientific">Chryseolinea lacunae</name>
    <dbReference type="NCBI Taxonomy" id="2801331"/>
    <lineage>
        <taxon>Bacteria</taxon>
        <taxon>Pseudomonadati</taxon>
        <taxon>Bacteroidota</taxon>
        <taxon>Cytophagia</taxon>
        <taxon>Cytophagales</taxon>
        <taxon>Fulvivirgaceae</taxon>
        <taxon>Chryseolinea</taxon>
    </lineage>
</organism>
<keyword evidence="3" id="KW-1185">Reference proteome</keyword>